<keyword evidence="3" id="KW-0479">Metal-binding</keyword>
<dbReference type="CTD" id="118738"/>
<dbReference type="InterPro" id="IPR036236">
    <property type="entry name" value="Znf_C2H2_sf"/>
</dbReference>
<evidence type="ECO:0000256" key="2">
    <source>
        <dbReference type="ARBA" id="ARBA00023242"/>
    </source>
</evidence>
<evidence type="ECO:0000256" key="1">
    <source>
        <dbReference type="ARBA" id="ARBA00004123"/>
    </source>
</evidence>
<evidence type="ECO:0000256" key="4">
    <source>
        <dbReference type="SAM" id="MobiDB-lite"/>
    </source>
</evidence>
<name>A0A6P3PWH0_PTEVA</name>
<dbReference type="SUPFAM" id="SSF57667">
    <property type="entry name" value="beta-beta-alpha zinc fingers"/>
    <property type="match status" value="1"/>
</dbReference>
<comment type="subcellular location">
    <subcellularLocation>
        <location evidence="1">Nucleus</location>
    </subcellularLocation>
</comment>
<dbReference type="KEGG" id="pvp:105288928"/>
<evidence type="ECO:0000313" key="7">
    <source>
        <dbReference type="RefSeq" id="XP_011353680.2"/>
    </source>
</evidence>
<reference evidence="7" key="1">
    <citation type="submission" date="2025-08" db="UniProtKB">
        <authorList>
            <consortium name="RefSeq"/>
        </authorList>
    </citation>
    <scope>IDENTIFICATION</scope>
    <source>
        <tissue evidence="7">Kidney</tissue>
    </source>
</reference>
<keyword evidence="2" id="KW-0539">Nucleus</keyword>
<accession>A0A6P3PWH0</accession>
<keyword evidence="3" id="KW-0863">Zinc-finger</keyword>
<dbReference type="PROSITE" id="PS00028">
    <property type="entry name" value="ZINC_FINGER_C2H2_1"/>
    <property type="match status" value="2"/>
</dbReference>
<evidence type="ECO:0000313" key="6">
    <source>
        <dbReference type="Proteomes" id="UP000515202"/>
    </source>
</evidence>
<dbReference type="GO" id="GO:0005634">
    <property type="term" value="C:nucleus"/>
    <property type="evidence" value="ECO:0007669"/>
    <property type="project" value="UniProtKB-SubCell"/>
</dbReference>
<protein>
    <submittedName>
        <fullName evidence="7">Zinc finger protein 488</fullName>
    </submittedName>
</protein>
<dbReference type="GO" id="GO:0006355">
    <property type="term" value="P:regulation of DNA-templated transcription"/>
    <property type="evidence" value="ECO:0007669"/>
    <property type="project" value="TreeGrafter"/>
</dbReference>
<feature type="region of interest" description="Disordered" evidence="4">
    <location>
        <begin position="176"/>
        <end position="195"/>
    </location>
</feature>
<dbReference type="GO" id="GO:0008270">
    <property type="term" value="F:zinc ion binding"/>
    <property type="evidence" value="ECO:0007669"/>
    <property type="project" value="UniProtKB-KW"/>
</dbReference>
<dbReference type="InterPro" id="IPR013087">
    <property type="entry name" value="Znf_C2H2_type"/>
</dbReference>
<dbReference type="InterPro" id="IPR052296">
    <property type="entry name" value="TR-Histone_Methyltrans"/>
</dbReference>
<dbReference type="PANTHER" id="PTHR16516:SF5">
    <property type="entry name" value="ZINC FINGER PROTEIN 488"/>
    <property type="match status" value="1"/>
</dbReference>
<dbReference type="PANTHER" id="PTHR16516">
    <property type="entry name" value="AGAP007109-PA"/>
    <property type="match status" value="1"/>
</dbReference>
<feature type="compositionally biased region" description="Polar residues" evidence="4">
    <location>
        <begin position="276"/>
        <end position="287"/>
    </location>
</feature>
<dbReference type="GeneID" id="105288928"/>
<keyword evidence="3" id="KW-0862">Zinc</keyword>
<organism evidence="6 7">
    <name type="scientific">Pteropus vampyrus</name>
    <name type="common">Large flying fox</name>
    <dbReference type="NCBI Taxonomy" id="132908"/>
    <lineage>
        <taxon>Eukaryota</taxon>
        <taxon>Metazoa</taxon>
        <taxon>Chordata</taxon>
        <taxon>Craniata</taxon>
        <taxon>Vertebrata</taxon>
        <taxon>Euteleostomi</taxon>
        <taxon>Mammalia</taxon>
        <taxon>Eutheria</taxon>
        <taxon>Laurasiatheria</taxon>
        <taxon>Chiroptera</taxon>
        <taxon>Yinpterochiroptera</taxon>
        <taxon>Pteropodoidea</taxon>
        <taxon>Pteropodidae</taxon>
        <taxon>Pteropodinae</taxon>
        <taxon>Pteropus</taxon>
    </lineage>
</organism>
<feature type="compositionally biased region" description="Polar residues" evidence="4">
    <location>
        <begin position="177"/>
        <end position="191"/>
    </location>
</feature>
<evidence type="ECO:0000259" key="5">
    <source>
        <dbReference type="PROSITE" id="PS50157"/>
    </source>
</evidence>
<dbReference type="RefSeq" id="XP_011353680.2">
    <property type="nucleotide sequence ID" value="XM_011355378.2"/>
</dbReference>
<gene>
    <name evidence="7" type="primary">ZNF488</name>
</gene>
<dbReference type="Gene3D" id="3.30.160.60">
    <property type="entry name" value="Classic Zinc Finger"/>
    <property type="match status" value="1"/>
</dbReference>
<sequence>MTEVQRKGYGNLTVTVVEVPKSWLRWWYKFLQPRMLYWKPPTLSRESVINSSKKGKGPSTRGSPLPIFMAIPVDPLDARSLQSPPVATFAASSCAHGYWPLSPFTKVQCKPPPGYISLADDTIDDIRQRLAGKSDLFLGPSPPDQQNPEDDSRWSVYLAKLSQALLVNMAAGKGDLQSPSADNRCQLSEPEQGQGCKPVLLEKMNHLDSEASMDGGSQDESFAEPVMSETSGKLRLGKPLAQKVCWEQAQSAFTEVTRLKKRLEDRQAKDRENGDLTGQHSPQQLTQDIPRELSSSTVFSVWSSRTRMEQRSAFSKPARYPLGRPGSTSFFQEGRSADALGELLGLIKTIDGPCWGQLSNSKLLVGDFWNLQTLPQNAPLCGAFLGAPTLWLKHAMAQIPTPSSSSSIASWALLPPTFTSLGLSTQNRCAKCNLSFRMTSDLVFHMRSHHKKEYAGPDLHSKNLREEALSCPICHEYFRERHHLSRHMSSHS</sequence>
<feature type="compositionally biased region" description="Basic and acidic residues" evidence="4">
    <location>
        <begin position="265"/>
        <end position="274"/>
    </location>
</feature>
<feature type="domain" description="C2H2-type" evidence="5">
    <location>
        <begin position="427"/>
        <end position="455"/>
    </location>
</feature>
<dbReference type="GO" id="GO:0014003">
    <property type="term" value="P:oligodendrocyte development"/>
    <property type="evidence" value="ECO:0007669"/>
    <property type="project" value="TreeGrafter"/>
</dbReference>
<evidence type="ECO:0000256" key="3">
    <source>
        <dbReference type="PROSITE-ProRule" id="PRU00042"/>
    </source>
</evidence>
<dbReference type="OrthoDB" id="5814089at2759"/>
<feature type="domain" description="C2H2-type" evidence="5">
    <location>
        <begin position="469"/>
        <end position="492"/>
    </location>
</feature>
<keyword evidence="6" id="KW-1185">Reference proteome</keyword>
<feature type="region of interest" description="Disordered" evidence="4">
    <location>
        <begin position="265"/>
        <end position="290"/>
    </location>
</feature>
<proteinExistence type="predicted"/>
<dbReference type="SMART" id="SM00355">
    <property type="entry name" value="ZnF_C2H2"/>
    <property type="match status" value="2"/>
</dbReference>
<dbReference type="AlphaFoldDB" id="A0A6P3PWH0"/>
<dbReference type="Proteomes" id="UP000515202">
    <property type="component" value="Unplaced"/>
</dbReference>
<dbReference type="PROSITE" id="PS50157">
    <property type="entry name" value="ZINC_FINGER_C2H2_2"/>
    <property type="match status" value="2"/>
</dbReference>